<dbReference type="InterPro" id="IPR042228">
    <property type="entry name" value="Dynein_linker_3"/>
</dbReference>
<accession>A0A383W4S5</accession>
<dbReference type="FunFam" id="3.20.180.20:FF:000001">
    <property type="entry name" value="Dynein axonemal heavy chain 5"/>
    <property type="match status" value="1"/>
</dbReference>
<keyword evidence="23" id="KW-1185">Reference proteome</keyword>
<feature type="domain" description="AAA+ ATPase" evidence="21">
    <location>
        <begin position="2919"/>
        <end position="3076"/>
    </location>
</feature>
<dbReference type="GO" id="GO:0045505">
    <property type="term" value="F:dynein intermediate chain binding"/>
    <property type="evidence" value="ECO:0007669"/>
    <property type="project" value="InterPro"/>
</dbReference>
<dbReference type="FunFam" id="1.20.1270.280:FF:000005">
    <property type="entry name" value="Dynein axonemal heavy chain 10"/>
    <property type="match status" value="1"/>
</dbReference>
<dbReference type="Gene3D" id="3.40.50.300">
    <property type="entry name" value="P-loop containing nucleotide triphosphate hydrolases"/>
    <property type="match status" value="5"/>
</dbReference>
<keyword evidence="6" id="KW-0547">Nucleotide-binding</keyword>
<dbReference type="InterPro" id="IPR042219">
    <property type="entry name" value="AAA_lid_11_sf"/>
</dbReference>
<comment type="function">
    <text evidence="16">Force generating protein of eukaryotic cilia and flagella. Produces force towards the minus ends of microtubules. Dynein has ATPase activity; the force-producing power stroke is thought to occur on release of ADP. Required for assembly of the I1 inner arm complex and its targeting to the appropriate axoneme location. Also required for phototaxis.</text>
</comment>
<feature type="domain" description="AAA+ ATPase" evidence="21">
    <location>
        <begin position="2562"/>
        <end position="2715"/>
    </location>
</feature>
<dbReference type="GO" id="GO:0051959">
    <property type="term" value="F:dynein light intermediate chain binding"/>
    <property type="evidence" value="ECO:0007669"/>
    <property type="project" value="InterPro"/>
</dbReference>
<dbReference type="InterPro" id="IPR013602">
    <property type="entry name" value="Dynein_heavy_linker"/>
</dbReference>
<dbReference type="Pfam" id="PF18198">
    <property type="entry name" value="AAA_lid_11"/>
    <property type="match status" value="1"/>
</dbReference>
<dbReference type="Pfam" id="PF12777">
    <property type="entry name" value="MT"/>
    <property type="match status" value="1"/>
</dbReference>
<dbReference type="FunFam" id="3.40.50.300:FF:000049">
    <property type="entry name" value="Dynein, axonemal, heavy chain 5"/>
    <property type="match status" value="1"/>
</dbReference>
<feature type="compositionally biased region" description="Polar residues" evidence="20">
    <location>
        <begin position="54"/>
        <end position="79"/>
    </location>
</feature>
<evidence type="ECO:0000256" key="17">
    <source>
        <dbReference type="ARBA" id="ARBA00063032"/>
    </source>
</evidence>
<dbReference type="Gene3D" id="3.10.490.20">
    <property type="match status" value="1"/>
</dbReference>
<dbReference type="InterPro" id="IPR042222">
    <property type="entry name" value="Dynein_2_N"/>
</dbReference>
<dbReference type="Gene3D" id="1.20.1270.280">
    <property type="match status" value="1"/>
</dbReference>
<evidence type="ECO:0000256" key="12">
    <source>
        <dbReference type="ARBA" id="ARBA00023069"/>
    </source>
</evidence>
<dbReference type="GO" id="GO:0008017">
    <property type="term" value="F:microtubule binding"/>
    <property type="evidence" value="ECO:0007669"/>
    <property type="project" value="UniProtKB-ARBA"/>
</dbReference>
<dbReference type="FunFam" id="1.10.8.710:FF:000002">
    <property type="entry name" value="dynein heavy chain 17, axonemal"/>
    <property type="match status" value="1"/>
</dbReference>
<dbReference type="GO" id="GO:0008569">
    <property type="term" value="F:minus-end-directed microtubule motor activity"/>
    <property type="evidence" value="ECO:0007669"/>
    <property type="project" value="InterPro"/>
</dbReference>
<dbReference type="InterPro" id="IPR024743">
    <property type="entry name" value="Dynein_HC_stalk"/>
</dbReference>
<evidence type="ECO:0000256" key="16">
    <source>
        <dbReference type="ARBA" id="ARBA00054075"/>
    </source>
</evidence>
<dbReference type="Proteomes" id="UP000256970">
    <property type="component" value="Unassembled WGS sequence"/>
</dbReference>
<keyword evidence="3" id="KW-0963">Cytoplasm</keyword>
<dbReference type="PANTHER" id="PTHR22878:SF63">
    <property type="entry name" value="DYNEIN AXONEMAL HEAVY CHAIN 10"/>
    <property type="match status" value="1"/>
</dbReference>
<dbReference type="InterPro" id="IPR027417">
    <property type="entry name" value="P-loop_NTPase"/>
</dbReference>
<evidence type="ECO:0000256" key="18">
    <source>
        <dbReference type="ARBA" id="ARBA00077719"/>
    </source>
</evidence>
<gene>
    <name evidence="22" type="ORF">BQ4739_LOCUS12411</name>
</gene>
<keyword evidence="8" id="KW-0067">ATP-binding</keyword>
<protein>
    <recommendedName>
        <fullName evidence="18">Dynein-1, subspecies f</fullName>
    </recommendedName>
</protein>
<dbReference type="Gene3D" id="1.20.140.100">
    <property type="entry name" value="Dynein heavy chain, N-terminal domain 2"/>
    <property type="match status" value="1"/>
</dbReference>
<evidence type="ECO:0000256" key="19">
    <source>
        <dbReference type="SAM" id="Coils"/>
    </source>
</evidence>
<dbReference type="GO" id="GO:0036159">
    <property type="term" value="P:inner dynein arm assembly"/>
    <property type="evidence" value="ECO:0007669"/>
    <property type="project" value="UniProtKB-ARBA"/>
</dbReference>
<comment type="subcellular location">
    <subcellularLocation>
        <location evidence="1">Cytoplasm</location>
        <location evidence="1">Cytoskeleton</location>
        <location evidence="1">Flagellum axoneme</location>
    </subcellularLocation>
</comment>
<reference evidence="22 23" key="1">
    <citation type="submission" date="2016-10" db="EMBL/GenBank/DDBJ databases">
        <authorList>
            <person name="Cai Z."/>
        </authorList>
    </citation>
    <scope>NUCLEOTIDE SEQUENCE [LARGE SCALE GENOMIC DNA]</scope>
</reference>
<keyword evidence="4" id="KW-0493">Microtubule</keyword>
<keyword evidence="10" id="KW-0243">Dynein</keyword>
<evidence type="ECO:0000256" key="7">
    <source>
        <dbReference type="ARBA" id="ARBA00022794"/>
    </source>
</evidence>
<feature type="coiled-coil region" evidence="19">
    <location>
        <begin position="3736"/>
        <end position="3763"/>
    </location>
</feature>
<evidence type="ECO:0000256" key="14">
    <source>
        <dbReference type="ARBA" id="ARBA00023212"/>
    </source>
</evidence>
<dbReference type="Gene3D" id="1.10.8.710">
    <property type="match status" value="1"/>
</dbReference>
<feature type="domain" description="AAA+ ATPase" evidence="21">
    <location>
        <begin position="2216"/>
        <end position="2366"/>
    </location>
</feature>
<dbReference type="InterPro" id="IPR026983">
    <property type="entry name" value="DHC"/>
</dbReference>
<dbReference type="Gene3D" id="1.10.472.130">
    <property type="match status" value="1"/>
</dbReference>
<dbReference type="FunFam" id="1.10.8.720:FF:000005">
    <property type="entry name" value="Dynein axonemal heavy chain 10"/>
    <property type="match status" value="1"/>
</dbReference>
<organism evidence="22 23">
    <name type="scientific">Tetradesmus obliquus</name>
    <name type="common">Green alga</name>
    <name type="synonym">Acutodesmus obliquus</name>
    <dbReference type="NCBI Taxonomy" id="3088"/>
    <lineage>
        <taxon>Eukaryota</taxon>
        <taxon>Viridiplantae</taxon>
        <taxon>Chlorophyta</taxon>
        <taxon>core chlorophytes</taxon>
        <taxon>Chlorophyceae</taxon>
        <taxon>CS clade</taxon>
        <taxon>Sphaeropleales</taxon>
        <taxon>Scenedesmaceae</taxon>
        <taxon>Tetradesmus</taxon>
    </lineage>
</organism>
<dbReference type="Pfam" id="PF12780">
    <property type="entry name" value="AAA_8"/>
    <property type="match status" value="1"/>
</dbReference>
<dbReference type="Gene3D" id="6.10.140.1060">
    <property type="match status" value="1"/>
</dbReference>
<sequence length="4615" mass="515598">MAVDANDARLQYIQNLASSTLNISRDSLGPLLACQEVAASLQQFFDGEGAGETDASSLLTDAQTEQPAASSSDGTTQQAEEAHDSSHEPQQQQQQQAADDAVQQSPAEQQEADGQDIQQGQQSPQGPQEQQQGQLQEQQQPHEQQQQQKQPLEHPVGLKLFLGHVPAEHAGCRTFYCVRSCPGPMPDEGLAELLDCGVLTQAPSLRSLEQVLSEVFLPLLSKQVGTADPAGVGALPLGTAAGSAGTSSGRPRELLGNMQKYLAHIKHALQQLTGDVALPMPAVTITSVAAACKDPDVIHTFEETVAEWSSTLSDVMQRESEKRPQGKGPLAEIDFWRARSAVLSGLWEQLSMRAAADIIEVVEAGSDDRNLMAAFKGQMAELGKLVHEARDNVKFLTTLERHFRSVSSGPLAGILDTLPPLMNALRMVWIISRHYSDDARMGALFARIATELSDRVDGAVMLHQLFRMPAAEAIELLRVSKAVLESWQSTYMQVREKIETSGRDARWEFSKATLFARSNYMAEVCGHLSEMVEIVDDFFKFLGPELKAVTGDTKGIDDVIEHVQLMVEPVETAMFDVFDQVHAPQWKALRAHFYADNEKVKAATRELIDTSFRKLRSAEGAFELLQNFKSIKSRGAIQQQMMNKLVDILEQFLREIIAAQEMFDRSKGNPPLTRNQPPVAGAIHWSHQLFSRVKLTMSKLTAVEPEGSWRQMPVGQQVHERYMALAKQMMEFEKQWFQGWRENVDNIAMRHLKQPIFARQPETGVVVVNFHPKLRVLMSEAHYLDRKGFNIPPLALQVALQEDEYRAWTERLEWLLELYYKVTGALSPVEASLLSTRLQDLERCLEPGLVRLNWNNRGIDAFVASTSKAIQEFQGLHHSVQKNSAIVEKLVSGLAAAKLVADLPESADVMELQEFYEYMEQHRAAVVESAVQRYRSLTPLLGKVEELVAGSNTGKSPQLAGYYSYWEMAVFNALVLMVLRALEKLHAMLSSAKKPLFKLKTSLQNSEVAIAPPVKEVSKLLSAYIKNVAESCREFVRWMDGTCLEMPDQRAKGDTDGDPVVMHFSSEVLRMQQVMGAAVQIHQDINKVAARLNRHVEGWLKYSDIWKSDRAQVLDKFKAKAPALSAFEERFARFQKQANLFWGLAHDVDVGCVSVCNSALALAVHEECCSWTRALAAAMRELDVAAMNGVRERMAADHAALQQQPEDLEQLKGVLHVVNSIRSGGMQMELQCSDLQERYRTRLLYAITEAEQAVAAAELADAARLSQEWAALCAAAEAVDVQLDGVKRKFSLTTRQQVAVFAALTAELEARMRSEGPGLPTVQLAAGLESLKVFQGEVEGLAKQREQLRLAEQLFDMDITSYPLLSKVESELRKLAQVYAVYAEHAEAVRQYSNMLWSELDIGNMMNGVQAVATKLKKLKGLEDMPVFGLVQAEIAGFADSLPLMKELKSESLRPRHWKQLMALTGQSFDLDPKTFTLANMFAMQLHKYKEDIAKVTSSALKELTIENELKKLAESWKEQRFDLHKYTANGADRGWVLKGVEEVTLLLEDMGLNLQSMMASPHVRPFADEVRLWEQRLSLIGECIEVWMLVQRKWMYLESIFIGSDDIRNQLPQEAKRFDTIDKAWLKIMADTAKNTNVLDACSIDGRLDQLRTLSEQLEVCQKSLSEYLDTKRCAFPRFYFISDDELLAILGTSDPTSVQEHMLKLFDNCAALKFGRGNKSIVGMTSSEGEGFAFRSQVPVEGAVEVWMTGVEAEMRRTLAVVMKEGVWNYARTPRAKWIVDCLGMVTLAGSQVWWTWETEDSFRRVREGDKHAMRTYAAKLTDQLSQLTGMVRKELTPDTHRKVNTLIITDVHGRDIIDTFVRDSIMDAREFAWESQLRFYWDKAMDDLSIRQCGGMFRYGYEYMGLNGRLVITALTDRCYMTLTTAMTYRLGGAPAGPAGTGKTETVKDLAKAMGVQCVVFNCGEGLDYKAMGSIFSGLVQCGAWGCFDEFNRIEAEVLSVVSSQIKQIQEALKNDLTRFQFEGREIRLDPRAGIFITMNPGYAGRTELPDNLKALFRPVTMVVPDMEQICEIMLFSEGFDSAKVLAKKMTVLYKLAREQLSKQHHYDFGLRALKSVLVMAGALKRGAPDMSEALVLMRALRDSNLPKFVYDDVPLFLGLVGDLFPGMDCPRVRYPQFNDQVEAELAAAGYQVLAGAGDQVDKVVQLYEVLMTRHTVMVVGQTGGGKSVILSTLARAQTAMGRRTALHVLNPKAITVAELYGVLDKDTRDWTDGLLSNIFREVNRPLPPERDEAHYIVFDGDVDAVWVENMNSVMDDNKLLTLPNGERIRLQPHVKLLFEVADLQYASPATISRCGMVYVDSRNLGYKPYFWRWLNMRSRPGEAEALQLLIDKYAVPAIEWVAEGLDGHDLVKRPQQSVPHTNLNMAAQLCKLLDATIIDHPKMQDPQVLDALFVFCCVWSIGALLVQRPEAKERDRFDALMKQLAALGTVDADRVSCSQLPSRSLYEYCFDVADGCWRSWRSYVTEYVPPVSGQFSKILVSTADTVRTSWLLRTVVGSGSPCLLIGESGTSKSVTISNFLASLDAAASISLNMNFSSRTSSLDVQRAIEDSTEKRTKDSYGPPMGKRLLMFVDDMNMPRVDTYGTQQPIALLKMFVERKGFYDRGKELSWKNIKDVQLVAAMGPPGGARNAVDPRFISLFSAFEVQPPSNDNLRTIYQAMLSKHLARLNNSDITQMVGDSLTDITLELYNAVLEKLPPTPSRFHYVFNLRDLSRVYEGLLRSCSDVVQEPWQFLRLWRNEVLRVFHDRLISPEDKTVLQDKVAELVQRRYAVTSDKVMADPILFGDYRNVLADPDTAPGGAVLRLYEDVGSYSSIQPLFESVLAAYNQKHKPMQLVFFDDALEHLTRIQRTLRLPLGHCLLVGVGGSGKQSLARLAAYSAGCGVFEICLTRGYDEAAFREDLKKLYGMLGAEDKRMVFLFTDSHVADEGFLELINNMLTSGMVPALYDDAEKEGLVSSIRSELTAKGLPDSKEACWAAYVEKCRANLHVVLAMSPVGEALRSRCRNFPGLVNNTVIDWFEPWPEQALSSVATAFLESEDLPANLRPSIVEHMVLVHQSVRRFSTQFAEELRRHNYVTPKNYLDFITNYKTSLAGQRKEITDTSSRLSNGLAKLVQASAEVDVLQKELSQAKVVVEAATQECNQLLEVISVNTADAETKQKSAQEKEAALQVESLQIAQDKEEAEQALSEAIPALEEAAAALNDLKRDDITEIRSFAKPHVLVQRVCECVVILKNLKDVSWAGAKSMMTDPGFLKSLVEFDKDGLTEKQVKRVKTEYMKDPSFTYDNIRNISTAGAGLLKWVLAMVNYYNVAKGVEPKRKKVAEAEKNLRLAQKDLADTKDQLAALNAQLTSLRSQFADKTAEQQDLRAKADLMERRLLAAERLIAGLGSEKERWAADIKALEAAREQLVGDCLLCSSFLSYTGAFTYKYRSSMVYGLWQSDLLSRKVPLSQPFKLESIMTNDVEVAAWASEGLPGDELSVQNGLLTTRAARWPLCIDPQMQAVAWIKRREGKQLEGKVKTFHDPDFLKQLELAIQYGFPFLFEGCDEYIDPVIDPVLERSTALSATGKRVIQLGDKEVEWDPNFRLYLTSKLSNPHYGPEVSSKTSIINYGLTQQGLAEQLLGVTVAHERADLEVARAGLVADMSTNKALLKKLEDTLLRELSNATGNILDNQELISTLESAKEKAVEISQKLAAAKVTAHEIEEARVRYSPVAVRGAVLFFVMASLSAVNNMYEYSLGAFLKVFNQSLASSKREASLDGRLRSIIDTLTADVYGYTCLGLFEKHKLMFSFQMAVKILEAGPTPLDPQFLDFFLRGNLSLEKHPRRKPHDWLPVQGWQDLMRLAELAAAKQTPGGGQHVLCGVADDITADEAAWQTYYEREAPETAPLPNGYSSKLSQFEVLLLLRCLRVDRVTVAITHFVMATLGERFVTPPVLDYNEIFKQSSETTPVVFVLSPGADPAFDVFRLGEELGFKPGGKLKYMALGQGMGPKAAELIEAGAARGLWVMLQNCHLLPRWLKTLEKILERLQKPHKDFRLWLTSEPTDKFPLGVLQRSLKVVTEPPNGLKLNLRQSYSKISEELLADCRHPAFRPLVYVLGFFHAVVQERRKYGKLGWNVPYDFNETDFRISLALINTYLGKALGSGSSSSGSEDAIPWATLRYLIGEAMYGGRVSDSFDRRVLTTYLEEYLGDFLFDTFQPFHFYTARDGSSIDVPPAAPREVYIKAIEALPLVQSPEVFGLHANADISYYTSDTRTLWANLVDLQPRVGAAAGAMSREEFVAGIVRDISAKIPEQFDLPLLAKGLGVPSPTQVVLLQELARWNGVLEAMASSLQDLQRALSGEIGFSASLEELSTALYNGKLPPAWARLNPATEKPLGPWMTWFSRRQQQYKSWAEEGEPKVMWLAGLHAPETYLAALVQTACRDRGWPLDRSTLYSQVTRFTDPAQVQEKPTHGCYVSGLYLEGAAWDTATGQLTRQAPRQLVDELPLLQIIPVEASRLKLAGTFRAPVYVTQARRNAMGVGLVFEADLASEMHASHWVLQGVALVLNIDR</sequence>
<keyword evidence="11 19" id="KW-0175">Coiled coil</keyword>
<dbReference type="FunFam" id="3.10.490.20:FF:000006">
    <property type="entry name" value="Dynein axonemal heavy chain 10"/>
    <property type="match status" value="1"/>
</dbReference>
<dbReference type="InterPro" id="IPR043160">
    <property type="entry name" value="Dynein_C_barrel"/>
</dbReference>
<evidence type="ECO:0000256" key="5">
    <source>
        <dbReference type="ARBA" id="ARBA00022737"/>
    </source>
</evidence>
<dbReference type="FunFam" id="1.10.8.1220:FF:000001">
    <property type="entry name" value="Dynein axonemal heavy chain 5"/>
    <property type="match status" value="1"/>
</dbReference>
<dbReference type="Gene3D" id="1.10.8.720">
    <property type="entry name" value="Region D6 of dynein motor"/>
    <property type="match status" value="1"/>
</dbReference>
<dbReference type="Gene3D" id="1.20.58.1120">
    <property type="match status" value="1"/>
</dbReference>
<evidence type="ECO:0000259" key="21">
    <source>
        <dbReference type="SMART" id="SM00382"/>
    </source>
</evidence>
<evidence type="ECO:0000256" key="1">
    <source>
        <dbReference type="ARBA" id="ARBA00004611"/>
    </source>
</evidence>
<dbReference type="InterPro" id="IPR013594">
    <property type="entry name" value="Dynein_heavy_tail"/>
</dbReference>
<evidence type="ECO:0000256" key="10">
    <source>
        <dbReference type="ARBA" id="ARBA00023017"/>
    </source>
</evidence>
<comment type="similarity">
    <text evidence="2">Belongs to the dynein heavy chain family.</text>
</comment>
<feature type="compositionally biased region" description="Low complexity" evidence="20">
    <location>
        <begin position="115"/>
        <end position="150"/>
    </location>
</feature>
<dbReference type="InterPro" id="IPR041228">
    <property type="entry name" value="Dynein_C"/>
</dbReference>
<dbReference type="InterPro" id="IPR041466">
    <property type="entry name" value="Dynein_AAA5_ext"/>
</dbReference>
<evidence type="ECO:0000256" key="8">
    <source>
        <dbReference type="ARBA" id="ARBA00022840"/>
    </source>
</evidence>
<comment type="subunit">
    <text evidence="17">The I1 inner arm complex (also known as the f dynein complex) is a two-headed isoform composed of two heavy chains (1-alpha and 1-beta), three intermediate chains and three light chains. I1 occupies a specific position proximal to the first radial spoke and repeats every 96 nm along the length of the axoneme.</text>
</comment>
<dbReference type="InterPro" id="IPR043157">
    <property type="entry name" value="Dynein_AAA1S"/>
</dbReference>
<evidence type="ECO:0000256" key="20">
    <source>
        <dbReference type="SAM" id="MobiDB-lite"/>
    </source>
</evidence>
<dbReference type="Gene3D" id="3.20.180.20">
    <property type="entry name" value="Dynein heavy chain, N-terminal domain 2"/>
    <property type="match status" value="1"/>
</dbReference>
<dbReference type="InterPro" id="IPR024317">
    <property type="entry name" value="Dynein_heavy_chain_D4_dom"/>
</dbReference>
<evidence type="ECO:0000256" key="15">
    <source>
        <dbReference type="ARBA" id="ARBA00023273"/>
    </source>
</evidence>
<feature type="coiled-coil region" evidence="19">
    <location>
        <begin position="3177"/>
        <end position="3204"/>
    </location>
</feature>
<dbReference type="Pfam" id="PF08393">
    <property type="entry name" value="DHC_N2"/>
    <property type="match status" value="1"/>
</dbReference>
<dbReference type="FunFam" id="3.40.50.300:FF:002141">
    <property type="entry name" value="Dynein heavy chain"/>
    <property type="match status" value="1"/>
</dbReference>
<evidence type="ECO:0000256" key="4">
    <source>
        <dbReference type="ARBA" id="ARBA00022701"/>
    </source>
</evidence>
<dbReference type="InterPro" id="IPR041658">
    <property type="entry name" value="AAA_lid_11"/>
</dbReference>
<dbReference type="Pfam" id="PF12781">
    <property type="entry name" value="AAA_9"/>
    <property type="match status" value="1"/>
</dbReference>
<dbReference type="Gene3D" id="1.20.920.30">
    <property type="match status" value="1"/>
</dbReference>
<dbReference type="Gene3D" id="1.20.920.20">
    <property type="match status" value="1"/>
</dbReference>
<dbReference type="Pfam" id="PF18199">
    <property type="entry name" value="Dynein_C"/>
    <property type="match status" value="1"/>
</dbReference>
<evidence type="ECO:0000256" key="2">
    <source>
        <dbReference type="ARBA" id="ARBA00008887"/>
    </source>
</evidence>
<dbReference type="InterPro" id="IPR035706">
    <property type="entry name" value="AAA_9"/>
</dbReference>
<keyword evidence="15" id="KW-0966">Cell projection</keyword>
<proteinExistence type="inferred from homology"/>
<feature type="region of interest" description="Disordered" evidence="20">
    <location>
        <begin position="48"/>
        <end position="151"/>
    </location>
</feature>
<dbReference type="FunFam" id="1.20.140.100:FF:000001">
    <property type="entry name" value="dynein heavy chain 17, axonemal"/>
    <property type="match status" value="1"/>
</dbReference>
<dbReference type="Gene3D" id="1.10.8.1220">
    <property type="match status" value="1"/>
</dbReference>
<dbReference type="GO" id="GO:0005874">
    <property type="term" value="C:microtubule"/>
    <property type="evidence" value="ECO:0007669"/>
    <property type="project" value="UniProtKB-KW"/>
</dbReference>
<dbReference type="SMART" id="SM00382">
    <property type="entry name" value="AAA"/>
    <property type="match status" value="4"/>
</dbReference>
<dbReference type="FunFam" id="1.20.58.1120:FF:000008">
    <property type="entry name" value="Dynein heavy chain 10, axonemal"/>
    <property type="match status" value="1"/>
</dbReference>
<feature type="domain" description="AAA+ ATPase" evidence="21">
    <location>
        <begin position="1932"/>
        <end position="2071"/>
    </location>
</feature>
<dbReference type="FunFam" id="1.20.920.30:FF:000002">
    <property type="entry name" value="Dynein axonemal heavy chain 3"/>
    <property type="match status" value="1"/>
</dbReference>
<dbReference type="SUPFAM" id="SSF52540">
    <property type="entry name" value="P-loop containing nucleoside triphosphate hydrolases"/>
    <property type="match status" value="4"/>
</dbReference>
<dbReference type="PANTHER" id="PTHR22878">
    <property type="entry name" value="DYNEIN HEAVY CHAIN 6, AXONEMAL-LIKE-RELATED"/>
    <property type="match status" value="1"/>
</dbReference>
<keyword evidence="9" id="KW-0282">Flagellum</keyword>
<keyword evidence="7" id="KW-0970">Cilium biogenesis/degradation</keyword>
<feature type="compositionally biased region" description="Low complexity" evidence="20">
    <location>
        <begin position="90"/>
        <end position="104"/>
    </location>
</feature>
<dbReference type="InterPro" id="IPR004273">
    <property type="entry name" value="Dynein_heavy_D6_P-loop"/>
</dbReference>
<feature type="coiled-coil region" evidence="19">
    <location>
        <begin position="3385"/>
        <end position="3447"/>
    </location>
</feature>
<dbReference type="EMBL" id="FNXT01001119">
    <property type="protein sequence ID" value="SZX72220.1"/>
    <property type="molecule type" value="Genomic_DNA"/>
</dbReference>
<dbReference type="Pfam" id="PF08385">
    <property type="entry name" value="DHC_N1"/>
    <property type="match status" value="1"/>
</dbReference>
<dbReference type="Pfam" id="PF12775">
    <property type="entry name" value="AAA_7"/>
    <property type="match status" value="1"/>
</dbReference>
<dbReference type="Pfam" id="PF12774">
    <property type="entry name" value="AAA_6"/>
    <property type="match status" value="1"/>
</dbReference>
<dbReference type="FunFam" id="3.40.50.300:FF:000153">
    <property type="entry name" value="Dynein axonemal heavy chain 1"/>
    <property type="match status" value="1"/>
</dbReference>
<dbReference type="GO" id="GO:0005524">
    <property type="term" value="F:ATP binding"/>
    <property type="evidence" value="ECO:0007669"/>
    <property type="project" value="UniProtKB-KW"/>
</dbReference>
<dbReference type="FunFam" id="1.20.920.20:FF:000001">
    <property type="entry name" value="dynein heavy chain 2, axonemal"/>
    <property type="match status" value="1"/>
</dbReference>
<dbReference type="FunFam" id="3.40.50.300:FF:000063">
    <property type="entry name" value="dynein heavy chain 6, axonemal"/>
    <property type="match status" value="1"/>
</dbReference>
<evidence type="ECO:0000256" key="11">
    <source>
        <dbReference type="ARBA" id="ARBA00023054"/>
    </source>
</evidence>
<keyword evidence="13" id="KW-0505">Motor protein</keyword>
<keyword evidence="14" id="KW-0206">Cytoskeleton</keyword>
<keyword evidence="12" id="KW-0969">Cilium</keyword>
<evidence type="ECO:0000256" key="6">
    <source>
        <dbReference type="ARBA" id="ARBA00022741"/>
    </source>
</evidence>
<evidence type="ECO:0000256" key="13">
    <source>
        <dbReference type="ARBA" id="ARBA00023175"/>
    </source>
</evidence>
<dbReference type="FunFam" id="1.10.287.2620:FF:000002">
    <property type="entry name" value="Dynein heavy chain 2, axonemal"/>
    <property type="match status" value="1"/>
</dbReference>
<dbReference type="InterPro" id="IPR041589">
    <property type="entry name" value="DNAH3_AAA_lid_1"/>
</dbReference>
<evidence type="ECO:0000313" key="22">
    <source>
        <dbReference type="EMBL" id="SZX72220.1"/>
    </source>
</evidence>
<dbReference type="Pfam" id="PF03028">
    <property type="entry name" value="Dynein_heavy"/>
    <property type="match status" value="1"/>
</dbReference>
<dbReference type="Pfam" id="PF17852">
    <property type="entry name" value="Dynein_AAA_lid"/>
    <property type="match status" value="1"/>
</dbReference>
<evidence type="ECO:0000256" key="3">
    <source>
        <dbReference type="ARBA" id="ARBA00022490"/>
    </source>
</evidence>
<keyword evidence="5" id="KW-0677">Repeat</keyword>
<dbReference type="GO" id="GO:0036156">
    <property type="term" value="C:inner dynein arm"/>
    <property type="evidence" value="ECO:0007669"/>
    <property type="project" value="UniProtKB-ARBA"/>
</dbReference>
<dbReference type="STRING" id="3088.A0A383W4S5"/>
<dbReference type="Gene3D" id="1.10.287.2620">
    <property type="match status" value="1"/>
</dbReference>
<dbReference type="Pfam" id="PF17857">
    <property type="entry name" value="AAA_lid_1"/>
    <property type="match status" value="1"/>
</dbReference>
<evidence type="ECO:0000256" key="9">
    <source>
        <dbReference type="ARBA" id="ARBA00022846"/>
    </source>
</evidence>
<dbReference type="GO" id="GO:0060294">
    <property type="term" value="P:cilium movement involved in cell motility"/>
    <property type="evidence" value="ECO:0007669"/>
    <property type="project" value="UniProtKB-ARBA"/>
</dbReference>
<name>A0A383W4S5_TETOB</name>
<evidence type="ECO:0000313" key="23">
    <source>
        <dbReference type="Proteomes" id="UP000256970"/>
    </source>
</evidence>
<dbReference type="InterPro" id="IPR035699">
    <property type="entry name" value="AAA_6"/>
</dbReference>
<dbReference type="InterPro" id="IPR003593">
    <property type="entry name" value="AAA+_ATPase"/>
</dbReference>